<keyword evidence="2" id="KW-1185">Reference proteome</keyword>
<gene>
    <name evidence="1" type="ORF">A7K91_11500</name>
</gene>
<dbReference type="Proteomes" id="UP000092024">
    <property type="component" value="Unassembled WGS sequence"/>
</dbReference>
<evidence type="ECO:0000313" key="1">
    <source>
        <dbReference type="EMBL" id="OBR64154.1"/>
    </source>
</evidence>
<organism evidence="1 2">
    <name type="scientific">Paenibacillus oryzae</name>
    <dbReference type="NCBI Taxonomy" id="1844972"/>
    <lineage>
        <taxon>Bacteria</taxon>
        <taxon>Bacillati</taxon>
        <taxon>Bacillota</taxon>
        <taxon>Bacilli</taxon>
        <taxon>Bacillales</taxon>
        <taxon>Paenibacillaceae</taxon>
        <taxon>Paenibacillus</taxon>
    </lineage>
</organism>
<protein>
    <submittedName>
        <fullName evidence="1">Uncharacterized protein</fullName>
    </submittedName>
</protein>
<accession>A0A1A5YEZ1</accession>
<reference evidence="1 2" key="1">
    <citation type="submission" date="2016-05" db="EMBL/GenBank/DDBJ databases">
        <title>Paenibacillus oryzae. sp. nov., isolated from the rice root.</title>
        <authorList>
            <person name="Zhang J."/>
            <person name="Zhang X."/>
        </authorList>
    </citation>
    <scope>NUCLEOTIDE SEQUENCE [LARGE SCALE GENOMIC DNA]</scope>
    <source>
        <strain evidence="1 2">1DrF-4</strain>
    </source>
</reference>
<name>A0A1A5YEZ1_9BACL</name>
<comment type="caution">
    <text evidence="1">The sequence shown here is derived from an EMBL/GenBank/DDBJ whole genome shotgun (WGS) entry which is preliminary data.</text>
</comment>
<dbReference type="EMBL" id="LYPA01000065">
    <property type="protein sequence ID" value="OBR64154.1"/>
    <property type="molecule type" value="Genomic_DNA"/>
</dbReference>
<sequence>MERGGQEQPFASGITKQLAEYDRNVKGYRSPGRIGTVSRLIVRHSSGLTVTINNFYSRRFFFDGLN</sequence>
<proteinExistence type="predicted"/>
<evidence type="ECO:0000313" key="2">
    <source>
        <dbReference type="Proteomes" id="UP000092024"/>
    </source>
</evidence>
<dbReference type="AlphaFoldDB" id="A0A1A5YEZ1"/>